<evidence type="ECO:0000313" key="2">
    <source>
        <dbReference type="Proteomes" id="UP000287233"/>
    </source>
</evidence>
<accession>A0A410FSC7</accession>
<sequence>MSQLGVWRIGEGGPERVQPAAIDFDAPLELWAKAQPESLVPASPSPSVGRGQDEGASLLLPFQSEGDRRTCAAASDFPGETFRVLKDKETRQFGHYRTRRLVLEAWERIAAAQEDG</sequence>
<dbReference type="EMBL" id="CP034928">
    <property type="protein sequence ID" value="QAA75933.1"/>
    <property type="molecule type" value="Genomic_DNA"/>
</dbReference>
<reference evidence="2" key="1">
    <citation type="submission" date="2018-12" db="EMBL/GenBank/DDBJ databases">
        <title>Complete genome sequence of an uncultured bacterium of the candidate phylum Bipolaricaulota.</title>
        <authorList>
            <person name="Kadnikov V.V."/>
            <person name="Mardanov A.V."/>
            <person name="Beletsky A.V."/>
            <person name="Frank Y.A."/>
            <person name="Karnachuk O.V."/>
            <person name="Ravin N.V."/>
        </authorList>
    </citation>
    <scope>NUCLEOTIDE SEQUENCE [LARGE SCALE GENOMIC DNA]</scope>
</reference>
<gene>
    <name evidence="1" type="ORF">BIP78_0165</name>
</gene>
<dbReference type="Proteomes" id="UP000287233">
    <property type="component" value="Chromosome"/>
</dbReference>
<proteinExistence type="predicted"/>
<evidence type="ECO:0000313" key="1">
    <source>
        <dbReference type="EMBL" id="QAA75933.1"/>
    </source>
</evidence>
<dbReference type="AlphaFoldDB" id="A0A410FSC7"/>
<protein>
    <submittedName>
        <fullName evidence="1">Putative restriction /modification enzyme</fullName>
    </submittedName>
</protein>
<dbReference type="KEGG" id="bih:BIP78_0165"/>
<name>A0A410FSC7_BIPS1</name>
<organism evidence="1 2">
    <name type="scientific">Bipolaricaulis sibiricus</name>
    <dbReference type="NCBI Taxonomy" id="2501609"/>
    <lineage>
        <taxon>Bacteria</taxon>
        <taxon>Candidatus Bipolaricaulota</taxon>
        <taxon>Candidatus Bipolaricaulia</taxon>
        <taxon>Candidatus Bipolaricaulales</taxon>
        <taxon>Candidatus Bipolaricaulaceae</taxon>
        <taxon>Candidatus Bipolaricaulis</taxon>
    </lineage>
</organism>